<evidence type="ECO:0000313" key="12">
    <source>
        <dbReference type="EMBL" id="GAA4390782.1"/>
    </source>
</evidence>
<evidence type="ECO:0000256" key="9">
    <source>
        <dbReference type="ARBA" id="ARBA00030169"/>
    </source>
</evidence>
<evidence type="ECO:0000256" key="8">
    <source>
        <dbReference type="ARBA" id="ARBA00025046"/>
    </source>
</evidence>
<keyword evidence="13" id="KW-1185">Reference proteome</keyword>
<evidence type="ECO:0000256" key="11">
    <source>
        <dbReference type="ARBA" id="ARBA00047973"/>
    </source>
</evidence>
<dbReference type="PANTHER" id="PTHR33254">
    <property type="entry name" value="4-HYDROXY-4-METHYL-2-OXOGLUTARATE ALDOLASE 3-RELATED"/>
    <property type="match status" value="1"/>
</dbReference>
<gene>
    <name evidence="12" type="ORF">GCM10023147_19030</name>
</gene>
<accession>A0ABP8JH59</accession>
<dbReference type="RefSeq" id="WP_344994294.1">
    <property type="nucleotide sequence ID" value="NZ_BAABFR010000023.1"/>
</dbReference>
<evidence type="ECO:0000256" key="2">
    <source>
        <dbReference type="ARBA" id="ARBA00001968"/>
    </source>
</evidence>
<comment type="caution">
    <text evidence="12">The sequence shown here is derived from an EMBL/GenBank/DDBJ whole genome shotgun (WGS) entry which is preliminary data.</text>
</comment>
<organism evidence="12 13">
    <name type="scientific">Tsukamurella soli</name>
    <dbReference type="NCBI Taxonomy" id="644556"/>
    <lineage>
        <taxon>Bacteria</taxon>
        <taxon>Bacillati</taxon>
        <taxon>Actinomycetota</taxon>
        <taxon>Actinomycetes</taxon>
        <taxon>Mycobacteriales</taxon>
        <taxon>Tsukamurellaceae</taxon>
        <taxon>Tsukamurella</taxon>
    </lineage>
</organism>
<evidence type="ECO:0000256" key="10">
    <source>
        <dbReference type="ARBA" id="ARBA00032305"/>
    </source>
</evidence>
<reference evidence="13" key="1">
    <citation type="journal article" date="2019" name="Int. J. Syst. Evol. Microbiol.">
        <title>The Global Catalogue of Microorganisms (GCM) 10K type strain sequencing project: providing services to taxonomists for standard genome sequencing and annotation.</title>
        <authorList>
            <consortium name="The Broad Institute Genomics Platform"/>
            <consortium name="The Broad Institute Genome Sequencing Center for Infectious Disease"/>
            <person name="Wu L."/>
            <person name="Ma J."/>
        </authorList>
    </citation>
    <scope>NUCLEOTIDE SEQUENCE [LARGE SCALE GENOMIC DNA]</scope>
    <source>
        <strain evidence="13">JCM 17688</strain>
    </source>
</reference>
<comment type="similarity">
    <text evidence="3">Belongs to the class II aldolase/RraA-like family.</text>
</comment>
<dbReference type="Gene3D" id="3.50.30.40">
    <property type="entry name" value="Ribonuclease E inhibitor RraA/RraA-like"/>
    <property type="match status" value="1"/>
</dbReference>
<evidence type="ECO:0000256" key="7">
    <source>
        <dbReference type="ARBA" id="ARBA00016549"/>
    </source>
</evidence>
<dbReference type="Proteomes" id="UP001500635">
    <property type="component" value="Unassembled WGS sequence"/>
</dbReference>
<sequence length="250" mass="26423">MTSSVNTNRTLTFPPHVTTRIERADRAALAALGEFSSATIHEAQGRRGAIASHIKPIDRDMRFVGSAFTVVCAPRDNLMLQVAIHYAQPGDVLLVSAGELAQAGIFGDVLGNACKAKGIAAVVTDSSVRDTQDLRALGLPVFSGSVSITGTVKETLGPVNQPLVFGGQLVYPGDALVGDADGVVVVRREEIEIVTGLSKARFDNEAALIEQYRAGGTTIDLCNLHDVLRAKGITTDLDDIDPDHGLGPRR</sequence>
<dbReference type="SUPFAM" id="SSF89562">
    <property type="entry name" value="RraA-like"/>
    <property type="match status" value="1"/>
</dbReference>
<dbReference type="CDD" id="cd16841">
    <property type="entry name" value="RraA_family"/>
    <property type="match status" value="1"/>
</dbReference>
<evidence type="ECO:0000256" key="1">
    <source>
        <dbReference type="ARBA" id="ARBA00001342"/>
    </source>
</evidence>
<dbReference type="Pfam" id="PF03737">
    <property type="entry name" value="RraA-like"/>
    <property type="match status" value="1"/>
</dbReference>
<dbReference type="EMBL" id="BAABFR010000023">
    <property type="protein sequence ID" value="GAA4390782.1"/>
    <property type="molecule type" value="Genomic_DNA"/>
</dbReference>
<protein>
    <recommendedName>
        <fullName evidence="7">Putative 4-hydroxy-4-methyl-2-oxoglutarate aldolase</fullName>
        <ecNumber evidence="6">4.1.1.112</ecNumber>
        <ecNumber evidence="5">4.1.3.17</ecNumber>
    </recommendedName>
    <alternativeName>
        <fullName evidence="10">Oxaloacetate decarboxylase</fullName>
    </alternativeName>
    <alternativeName>
        <fullName evidence="9">RraA-like protein</fullName>
    </alternativeName>
</protein>
<proteinExistence type="inferred from homology"/>
<comment type="catalytic activity">
    <reaction evidence="11">
        <text>oxaloacetate + H(+) = pyruvate + CO2</text>
        <dbReference type="Rhea" id="RHEA:15641"/>
        <dbReference type="ChEBI" id="CHEBI:15361"/>
        <dbReference type="ChEBI" id="CHEBI:15378"/>
        <dbReference type="ChEBI" id="CHEBI:16452"/>
        <dbReference type="ChEBI" id="CHEBI:16526"/>
        <dbReference type="EC" id="4.1.1.112"/>
    </reaction>
</comment>
<comment type="cofactor">
    <cofactor evidence="2">
        <name>a divalent metal cation</name>
        <dbReference type="ChEBI" id="CHEBI:60240"/>
    </cofactor>
</comment>
<dbReference type="InterPro" id="IPR036704">
    <property type="entry name" value="RraA/RraA-like_sf"/>
</dbReference>
<comment type="function">
    <text evidence="8">Catalyzes the aldol cleavage of 4-hydroxy-4-methyl-2-oxoglutarate (HMG) into 2 molecules of pyruvate. Also contains a secondary oxaloacetate (OAA) decarboxylase activity due to the common pyruvate enolate transition state formed following C-C bond cleavage in the retro-aldol and decarboxylation reactions.</text>
</comment>
<comment type="subunit">
    <text evidence="4">Homotrimer.</text>
</comment>
<evidence type="ECO:0000256" key="6">
    <source>
        <dbReference type="ARBA" id="ARBA00012947"/>
    </source>
</evidence>
<comment type="catalytic activity">
    <reaction evidence="1">
        <text>4-hydroxy-4-methyl-2-oxoglutarate = 2 pyruvate</text>
        <dbReference type="Rhea" id="RHEA:22748"/>
        <dbReference type="ChEBI" id="CHEBI:15361"/>
        <dbReference type="ChEBI" id="CHEBI:58276"/>
        <dbReference type="EC" id="4.1.3.17"/>
    </reaction>
</comment>
<evidence type="ECO:0000256" key="4">
    <source>
        <dbReference type="ARBA" id="ARBA00011233"/>
    </source>
</evidence>
<name>A0ABP8JH59_9ACTN</name>
<evidence type="ECO:0000313" key="13">
    <source>
        <dbReference type="Proteomes" id="UP001500635"/>
    </source>
</evidence>
<evidence type="ECO:0000256" key="3">
    <source>
        <dbReference type="ARBA" id="ARBA00008621"/>
    </source>
</evidence>
<evidence type="ECO:0000256" key="5">
    <source>
        <dbReference type="ARBA" id="ARBA00012213"/>
    </source>
</evidence>
<dbReference type="PANTHER" id="PTHR33254:SF16">
    <property type="entry name" value="BLR3842 PROTEIN"/>
    <property type="match status" value="1"/>
</dbReference>
<dbReference type="EC" id="4.1.3.17" evidence="5"/>
<dbReference type="NCBIfam" id="NF006731">
    <property type="entry name" value="PRK09262.1"/>
    <property type="match status" value="1"/>
</dbReference>
<dbReference type="InterPro" id="IPR005493">
    <property type="entry name" value="RraA/RraA-like"/>
</dbReference>
<dbReference type="EC" id="4.1.1.112" evidence="6"/>